<dbReference type="GO" id="GO:0055085">
    <property type="term" value="P:transmembrane transport"/>
    <property type="evidence" value="ECO:0007669"/>
    <property type="project" value="InterPro"/>
</dbReference>
<feature type="compositionally biased region" description="Basic residues" evidence="10">
    <location>
        <begin position="89"/>
        <end position="105"/>
    </location>
</feature>
<dbReference type="GO" id="GO:0015031">
    <property type="term" value="P:protein transport"/>
    <property type="evidence" value="ECO:0007669"/>
    <property type="project" value="UniProtKB-KW"/>
</dbReference>
<evidence type="ECO:0000256" key="6">
    <source>
        <dbReference type="ARBA" id="ARBA00022692"/>
    </source>
</evidence>
<dbReference type="InterPro" id="IPR006260">
    <property type="entry name" value="TonB/TolA_C"/>
</dbReference>
<keyword evidence="6" id="KW-0812">Transmembrane</keyword>
<dbReference type="PANTHER" id="PTHR33446">
    <property type="entry name" value="PROTEIN TONB-RELATED"/>
    <property type="match status" value="1"/>
</dbReference>
<keyword evidence="8" id="KW-1133">Transmembrane helix</keyword>
<dbReference type="InterPro" id="IPR003538">
    <property type="entry name" value="TonB"/>
</dbReference>
<evidence type="ECO:0000256" key="4">
    <source>
        <dbReference type="ARBA" id="ARBA00022475"/>
    </source>
</evidence>
<keyword evidence="5" id="KW-0997">Cell inner membrane</keyword>
<evidence type="ECO:0000256" key="7">
    <source>
        <dbReference type="ARBA" id="ARBA00022927"/>
    </source>
</evidence>
<comment type="subcellular location">
    <subcellularLocation>
        <location evidence="1">Cell inner membrane</location>
        <topology evidence="1">Single-pass membrane protein</topology>
        <orientation evidence="1">Periplasmic side</orientation>
    </subcellularLocation>
</comment>
<evidence type="ECO:0000259" key="11">
    <source>
        <dbReference type="PROSITE" id="PS52015"/>
    </source>
</evidence>
<evidence type="ECO:0000256" key="5">
    <source>
        <dbReference type="ARBA" id="ARBA00022519"/>
    </source>
</evidence>
<dbReference type="GO" id="GO:0030288">
    <property type="term" value="C:outer membrane-bounded periplasmic space"/>
    <property type="evidence" value="ECO:0007669"/>
    <property type="project" value="InterPro"/>
</dbReference>
<dbReference type="InterPro" id="IPR051045">
    <property type="entry name" value="TonB-dependent_transducer"/>
</dbReference>
<dbReference type="GO" id="GO:0031992">
    <property type="term" value="F:energy transducer activity"/>
    <property type="evidence" value="ECO:0007669"/>
    <property type="project" value="InterPro"/>
</dbReference>
<feature type="domain" description="TonB C-terminal" evidence="11">
    <location>
        <begin position="175"/>
        <end position="267"/>
    </location>
</feature>
<accession>A0A7C3CP40</accession>
<evidence type="ECO:0000256" key="2">
    <source>
        <dbReference type="ARBA" id="ARBA00006555"/>
    </source>
</evidence>
<feature type="compositionally biased region" description="Low complexity" evidence="10">
    <location>
        <begin position="121"/>
        <end position="131"/>
    </location>
</feature>
<comment type="caution">
    <text evidence="12">The sequence shown here is derived from an EMBL/GenBank/DDBJ whole genome shotgun (WGS) entry which is preliminary data.</text>
</comment>
<name>A0A7C3CP40_9BACT</name>
<evidence type="ECO:0000256" key="10">
    <source>
        <dbReference type="SAM" id="MobiDB-lite"/>
    </source>
</evidence>
<dbReference type="PRINTS" id="PR01374">
    <property type="entry name" value="TONBPROTEIN"/>
</dbReference>
<dbReference type="Gene3D" id="3.30.1150.10">
    <property type="match status" value="1"/>
</dbReference>
<sequence length="267" mass="29261">MRINRLLILSLVLSLALHLALFLWNGFPGLRSSGSPSSERKNILLTFRLSGPSTPGSSRNSPVKKGKVKKPRKKTVPKRIPKSPPPKPRPPKPRPQKPRARKPALKKVSPSPADTNSVNSPRKTPTESPETPKSPPAPTPGGEAGGNTALRTAKTTPRPPGPSFSGPSGQNRRNSYLSLILSQIRKKRYYPPLARMRGYQGRVGLLLTISQEGQLLSVKIFQGSGHRILDRAALKIVHRAAPFPPPPPDLGPWPLKIKIFLKFYLTK</sequence>
<keyword evidence="4" id="KW-1003">Cell membrane</keyword>
<proteinExistence type="inferred from homology"/>
<dbReference type="PROSITE" id="PS52015">
    <property type="entry name" value="TONB_CTD"/>
    <property type="match status" value="1"/>
</dbReference>
<evidence type="ECO:0000256" key="8">
    <source>
        <dbReference type="ARBA" id="ARBA00022989"/>
    </source>
</evidence>
<evidence type="ECO:0000256" key="3">
    <source>
        <dbReference type="ARBA" id="ARBA00022448"/>
    </source>
</evidence>
<organism evidence="12">
    <name type="scientific">Thermosulfurimonas dismutans</name>
    <dbReference type="NCBI Taxonomy" id="999894"/>
    <lineage>
        <taxon>Bacteria</taxon>
        <taxon>Pseudomonadati</taxon>
        <taxon>Thermodesulfobacteriota</taxon>
        <taxon>Thermodesulfobacteria</taxon>
        <taxon>Thermodesulfobacteriales</taxon>
        <taxon>Thermodesulfobacteriaceae</taxon>
        <taxon>Thermosulfurimonas</taxon>
    </lineage>
</organism>
<dbReference type="SUPFAM" id="SSF74653">
    <property type="entry name" value="TolA/TonB C-terminal domain"/>
    <property type="match status" value="1"/>
</dbReference>
<keyword evidence="7" id="KW-0653">Protein transport</keyword>
<feature type="compositionally biased region" description="Basic residues" evidence="10">
    <location>
        <begin position="62"/>
        <end position="81"/>
    </location>
</feature>
<evidence type="ECO:0000256" key="9">
    <source>
        <dbReference type="ARBA" id="ARBA00023136"/>
    </source>
</evidence>
<evidence type="ECO:0000256" key="1">
    <source>
        <dbReference type="ARBA" id="ARBA00004383"/>
    </source>
</evidence>
<evidence type="ECO:0000313" key="12">
    <source>
        <dbReference type="EMBL" id="HFC97349.1"/>
    </source>
</evidence>
<feature type="region of interest" description="Disordered" evidence="10">
    <location>
        <begin position="47"/>
        <end position="174"/>
    </location>
</feature>
<keyword evidence="3" id="KW-0813">Transport</keyword>
<dbReference type="GO" id="GO:0015891">
    <property type="term" value="P:siderophore transport"/>
    <property type="evidence" value="ECO:0007669"/>
    <property type="project" value="InterPro"/>
</dbReference>
<dbReference type="EMBL" id="DRMH01000025">
    <property type="protein sequence ID" value="HFC97349.1"/>
    <property type="molecule type" value="Genomic_DNA"/>
</dbReference>
<dbReference type="AlphaFoldDB" id="A0A7C3CP40"/>
<dbReference type="NCBIfam" id="TIGR01352">
    <property type="entry name" value="tonB_Cterm"/>
    <property type="match status" value="1"/>
</dbReference>
<dbReference type="InterPro" id="IPR037682">
    <property type="entry name" value="TonB_C"/>
</dbReference>
<feature type="compositionally biased region" description="Polar residues" evidence="10">
    <location>
        <begin position="51"/>
        <end position="61"/>
    </location>
</feature>
<dbReference type="Proteomes" id="UP000886043">
    <property type="component" value="Unassembled WGS sequence"/>
</dbReference>
<protein>
    <submittedName>
        <fullName evidence="12">Energy transducer TonB</fullName>
    </submittedName>
</protein>
<reference evidence="12" key="1">
    <citation type="journal article" date="2020" name="mSystems">
        <title>Genome- and Community-Level Interaction Insights into Carbon Utilization and Element Cycling Functions of Hydrothermarchaeota in Hydrothermal Sediment.</title>
        <authorList>
            <person name="Zhou Z."/>
            <person name="Liu Y."/>
            <person name="Xu W."/>
            <person name="Pan J."/>
            <person name="Luo Z.H."/>
            <person name="Li M."/>
        </authorList>
    </citation>
    <scope>NUCLEOTIDE SEQUENCE [LARGE SCALE GENOMIC DNA]</scope>
    <source>
        <strain evidence="12">HyVt-483</strain>
    </source>
</reference>
<comment type="similarity">
    <text evidence="2">Belongs to the TonB family.</text>
</comment>
<dbReference type="GO" id="GO:0005886">
    <property type="term" value="C:plasma membrane"/>
    <property type="evidence" value="ECO:0007669"/>
    <property type="project" value="UniProtKB-SubCell"/>
</dbReference>
<dbReference type="Pfam" id="PF03544">
    <property type="entry name" value="TonB_C"/>
    <property type="match status" value="1"/>
</dbReference>
<keyword evidence="9" id="KW-0472">Membrane</keyword>
<gene>
    <name evidence="12" type="ORF">ENJ40_02665</name>
</gene>